<dbReference type="AlphaFoldDB" id="A0A979FUF1"/>
<sequence>MPHKRGESSGSDWDSITEQPSILAPVPSLPSGNVPASPDDPPFDFKPEVPQTPSATDRRAEKLPGKARKGVSYKAPDEDSGDESGTDNPIYAKVLRKKLSKDSSPEVQDKSPKESFSNNVPASISGETISPSKLVPAKLALPGTKHPKPSPRFSVTTRTRDINIEEGKLGVANMTFVGDSEEALLPENFLDPGPALASPKRTSLPAVDPFVARCKSSDAVKGSKVMESNMETRLDIALATCCSWLGLPFSFLALFLHHSIRLILQRIFKPLVLDSIGLVLNLGLRPATNAIYFPLTAFLTSVTSAAGSAVSQCIAPCIDLLRATRLVEINLYGPSPRCYQLGKDRTQNHSLHQV</sequence>
<dbReference type="KEGG" id="hazt:108664507"/>
<reference evidence="3" key="1">
    <citation type="submission" date="2025-08" db="UniProtKB">
        <authorList>
            <consortium name="RefSeq"/>
        </authorList>
    </citation>
    <scope>IDENTIFICATION</scope>
</reference>
<dbReference type="GeneID" id="108664507"/>
<protein>
    <submittedName>
        <fullName evidence="3">Uncharacterized protein LOC108664507</fullName>
    </submittedName>
</protein>
<feature type="compositionally biased region" description="Basic and acidic residues" evidence="1">
    <location>
        <begin position="100"/>
        <end position="113"/>
    </location>
</feature>
<dbReference type="Proteomes" id="UP000694843">
    <property type="component" value="Unplaced"/>
</dbReference>
<accession>A0A979FUF1</accession>
<evidence type="ECO:0000313" key="2">
    <source>
        <dbReference type="Proteomes" id="UP000694843"/>
    </source>
</evidence>
<evidence type="ECO:0000256" key="1">
    <source>
        <dbReference type="SAM" id="MobiDB-lite"/>
    </source>
</evidence>
<evidence type="ECO:0000313" key="3">
    <source>
        <dbReference type="RefSeq" id="XP_047740849.1"/>
    </source>
</evidence>
<proteinExistence type="predicted"/>
<feature type="compositionally biased region" description="Polar residues" evidence="1">
    <location>
        <begin position="114"/>
        <end position="131"/>
    </location>
</feature>
<dbReference type="OrthoDB" id="10045204at2759"/>
<gene>
    <name evidence="3" type="primary">LOC108664507</name>
</gene>
<feature type="region of interest" description="Disordered" evidence="1">
    <location>
        <begin position="1"/>
        <end position="131"/>
    </location>
</feature>
<organism evidence="2 3">
    <name type="scientific">Hyalella azteca</name>
    <name type="common">Amphipod</name>
    <dbReference type="NCBI Taxonomy" id="294128"/>
    <lineage>
        <taxon>Eukaryota</taxon>
        <taxon>Metazoa</taxon>
        <taxon>Ecdysozoa</taxon>
        <taxon>Arthropoda</taxon>
        <taxon>Crustacea</taxon>
        <taxon>Multicrustacea</taxon>
        <taxon>Malacostraca</taxon>
        <taxon>Eumalacostraca</taxon>
        <taxon>Peracarida</taxon>
        <taxon>Amphipoda</taxon>
        <taxon>Senticaudata</taxon>
        <taxon>Talitrida</taxon>
        <taxon>Talitroidea</taxon>
        <taxon>Hyalellidae</taxon>
        <taxon>Hyalella</taxon>
    </lineage>
</organism>
<name>A0A979FUF1_HYAAZ</name>
<dbReference type="RefSeq" id="XP_047740849.1">
    <property type="nucleotide sequence ID" value="XM_047884893.1"/>
</dbReference>
<feature type="compositionally biased region" description="Polar residues" evidence="1">
    <location>
        <begin position="8"/>
        <end position="20"/>
    </location>
</feature>
<keyword evidence="2" id="KW-1185">Reference proteome</keyword>